<dbReference type="EMBL" id="JAMKPW020000014">
    <property type="protein sequence ID" value="KAK8211419.1"/>
    <property type="molecule type" value="Genomic_DNA"/>
</dbReference>
<comment type="caution">
    <text evidence="1">The sequence shown here is derived from an EMBL/GenBank/DDBJ whole genome shotgun (WGS) entry which is preliminary data.</text>
</comment>
<organism evidence="1 2">
    <name type="scientific">Zalaria obscura</name>
    <dbReference type="NCBI Taxonomy" id="2024903"/>
    <lineage>
        <taxon>Eukaryota</taxon>
        <taxon>Fungi</taxon>
        <taxon>Dikarya</taxon>
        <taxon>Ascomycota</taxon>
        <taxon>Pezizomycotina</taxon>
        <taxon>Dothideomycetes</taxon>
        <taxon>Dothideomycetidae</taxon>
        <taxon>Dothideales</taxon>
        <taxon>Zalariaceae</taxon>
        <taxon>Zalaria</taxon>
    </lineage>
</organism>
<gene>
    <name evidence="1" type="ORF">M8818_003386</name>
</gene>
<keyword evidence="2" id="KW-1185">Reference proteome</keyword>
<name>A0ACC3SEY8_9PEZI</name>
<reference evidence="1" key="1">
    <citation type="submission" date="2024-02" db="EMBL/GenBank/DDBJ databases">
        <title>Metagenome Assembled Genome of Zalaria obscura JY119.</title>
        <authorList>
            <person name="Vighnesh L."/>
            <person name="Jagadeeshwari U."/>
            <person name="Venkata Ramana C."/>
            <person name="Sasikala C."/>
        </authorList>
    </citation>
    <scope>NUCLEOTIDE SEQUENCE</scope>
    <source>
        <strain evidence="1">JY119</strain>
    </source>
</reference>
<proteinExistence type="predicted"/>
<protein>
    <submittedName>
        <fullName evidence="1">Uncharacterized protein</fullName>
    </submittedName>
</protein>
<sequence>MAPYMNGENTEAEIPPPRNWDPSIIDQHPVTPSGIKVLIIGAGFAGLTAAIECKRKGHDPLVLESFKELKQLGDIISFGGNAGRIFKRWPGVEDKLDPICHVSQSLKYFDWQGNFIYEQFWGSEEENFGKRFNGHRGEIHKILYDHAVEQGVEIRLGQKVTEYFELEDGAGVISNGEKIVADVILAADGVRSKARKIVLGFEDKPKSSGYAVYRAWMDSAELAKNPLTADLVTKGDTHTGWLGPDIHFLAASIKDGKEFSWVCTHKDEADVEESWSAQGDHEDACKILEGWTPAVHAIVRMTPPEKLVDWKLVYRDPLPRWTNGHVTLIGDAAHPHLPTSIQGASQAMEDGATLGVCLQLAGKANVKEALQAYERIRYNRVLVTQKSGEATRDKWHKADFDSLRKNPEAIKLKRDEKILNFDAEVHAYEVYEHTVAELRKEGKI</sequence>
<evidence type="ECO:0000313" key="1">
    <source>
        <dbReference type="EMBL" id="KAK8211419.1"/>
    </source>
</evidence>
<evidence type="ECO:0000313" key="2">
    <source>
        <dbReference type="Proteomes" id="UP001320706"/>
    </source>
</evidence>
<accession>A0ACC3SEY8</accession>
<dbReference type="Proteomes" id="UP001320706">
    <property type="component" value="Unassembled WGS sequence"/>
</dbReference>